<reference evidence="6 7" key="1">
    <citation type="submission" date="2012-07" db="EMBL/GenBank/DDBJ databases">
        <title>Draft genome sequence of Desulfovibrio magneticus str. Maddingley MBC34 obtained from a metagenomic sequence of a methanogenic enrichment isolated from coal-seam formation water in Victoria, Australia.</title>
        <authorList>
            <person name="Greenfield P."/>
            <person name="Hendry P."/>
            <person name="Li D."/>
            <person name="Rosewarne C.P."/>
            <person name="Tran-Dinh N."/>
            <person name="Elbourne L.D.H."/>
            <person name="Paulsen I.T."/>
            <person name="Midgley D.J."/>
        </authorList>
    </citation>
    <scope>NUCLEOTIDE SEQUENCE [LARGE SCALE GENOMIC DNA]</scope>
    <source>
        <strain evidence="7">Maddingley MBC34</strain>
    </source>
</reference>
<evidence type="ECO:0000256" key="2">
    <source>
        <dbReference type="ARBA" id="ARBA00005372"/>
    </source>
</evidence>
<dbReference type="Gene3D" id="3.90.25.10">
    <property type="entry name" value="UDP-galactose 4-epimerase, domain 1"/>
    <property type="match status" value="1"/>
</dbReference>
<dbReference type="InterPro" id="IPR051604">
    <property type="entry name" value="Ergot_Alk_Oxidoreductase"/>
</dbReference>
<evidence type="ECO:0000259" key="5">
    <source>
        <dbReference type="Pfam" id="PF13460"/>
    </source>
</evidence>
<evidence type="ECO:0000313" key="7">
    <source>
        <dbReference type="Proteomes" id="UP000006272"/>
    </source>
</evidence>
<dbReference type="PANTHER" id="PTHR43162">
    <property type="match status" value="1"/>
</dbReference>
<dbReference type="InterPro" id="IPR016040">
    <property type="entry name" value="NAD(P)-bd_dom"/>
</dbReference>
<evidence type="ECO:0000256" key="3">
    <source>
        <dbReference type="ARBA" id="ARBA00022589"/>
    </source>
</evidence>
<dbReference type="Pfam" id="PF13460">
    <property type="entry name" value="NAD_binding_10"/>
    <property type="match status" value="1"/>
</dbReference>
<dbReference type="SUPFAM" id="SSF51735">
    <property type="entry name" value="NAD(P)-binding Rossmann-fold domains"/>
    <property type="match status" value="1"/>
</dbReference>
<dbReference type="InterPro" id="IPR019901">
    <property type="entry name" value="Ergot_alkaloid_biosynthesis"/>
</dbReference>
<name>K6GMV0_9BACT</name>
<evidence type="ECO:0000313" key="6">
    <source>
        <dbReference type="EMBL" id="EKO38300.1"/>
    </source>
</evidence>
<dbReference type="GO" id="GO:0009820">
    <property type="term" value="P:alkaloid metabolic process"/>
    <property type="evidence" value="ECO:0007669"/>
    <property type="project" value="UniProtKB-KW"/>
</dbReference>
<accession>K6GMV0</accession>
<keyword evidence="4" id="KW-0560">Oxidoreductase</keyword>
<dbReference type="NCBIfam" id="TIGR03649">
    <property type="entry name" value="ergot_EASG"/>
    <property type="match status" value="1"/>
</dbReference>
<dbReference type="InterPro" id="IPR036291">
    <property type="entry name" value="NAD(P)-bd_dom_sf"/>
</dbReference>
<dbReference type="PATRIC" id="fig|1206767.3.peg.2953"/>
<evidence type="ECO:0000256" key="4">
    <source>
        <dbReference type="ARBA" id="ARBA00023002"/>
    </source>
</evidence>
<dbReference type="CDD" id="cd05269">
    <property type="entry name" value="TMR_SDR_a"/>
    <property type="match status" value="1"/>
</dbReference>
<dbReference type="Proteomes" id="UP000006272">
    <property type="component" value="Unassembled WGS sequence"/>
</dbReference>
<sequence length="280" mass="29310">MTVGSILVTGSTGKTGRRVVKRLLDLGRSVRAASRAGDGARSVRFDWLDPTTFASASKDIEAAYLLAPSGVSDVLSGMKPFIDHLLAAGVGRLVLLSASSLERGGPMMGAVHAYLAANAPSWVVLRPSWFMQNFSEQQHAATIRDERAIYSATDDGRVGFISADDIAAVAAKALCDPAMPNTDLILTGPQALSYDAVAGIISAAIGQRVTHRKLAPADLAARFETLSGLPPDYARILAGLEAAIAQGSEDRVTDSVARVTGRQPVDFADFAACAAGAWMP</sequence>
<dbReference type="PANTHER" id="PTHR43162:SF1">
    <property type="entry name" value="PRESTALK A DIFFERENTIATION PROTEIN A"/>
    <property type="match status" value="1"/>
</dbReference>
<gene>
    <name evidence="6" type="ORF">B193_3000</name>
</gene>
<dbReference type="AlphaFoldDB" id="K6GMV0"/>
<dbReference type="EMBL" id="ALAO01000261">
    <property type="protein sequence ID" value="EKO38300.1"/>
    <property type="molecule type" value="Genomic_DNA"/>
</dbReference>
<dbReference type="GO" id="GO:0016491">
    <property type="term" value="F:oxidoreductase activity"/>
    <property type="evidence" value="ECO:0007669"/>
    <property type="project" value="UniProtKB-KW"/>
</dbReference>
<evidence type="ECO:0000256" key="1">
    <source>
        <dbReference type="ARBA" id="ARBA00005107"/>
    </source>
</evidence>
<comment type="pathway">
    <text evidence="1">Alkaloid biosynthesis; ergot alkaloid biosynthesis.</text>
</comment>
<comment type="similarity">
    <text evidence="2">Belongs to the fgaFS/easG family.</text>
</comment>
<protein>
    <submittedName>
        <fullName evidence="6">Ergot alkaloid biosynthesis protein, AFUA_2G17970 family</fullName>
    </submittedName>
</protein>
<keyword evidence="3" id="KW-0017">Alkaloid metabolism</keyword>
<organism evidence="6 7">
    <name type="scientific">Solidesulfovibrio magneticus str. Maddingley MBC34</name>
    <dbReference type="NCBI Taxonomy" id="1206767"/>
    <lineage>
        <taxon>Bacteria</taxon>
        <taxon>Pseudomonadati</taxon>
        <taxon>Thermodesulfobacteriota</taxon>
        <taxon>Desulfovibrionia</taxon>
        <taxon>Desulfovibrionales</taxon>
        <taxon>Desulfovibrionaceae</taxon>
        <taxon>Solidesulfovibrio</taxon>
    </lineage>
</organism>
<dbReference type="Gene3D" id="3.40.50.720">
    <property type="entry name" value="NAD(P)-binding Rossmann-like Domain"/>
    <property type="match status" value="1"/>
</dbReference>
<feature type="domain" description="NAD(P)-binding" evidence="5">
    <location>
        <begin position="10"/>
        <end position="177"/>
    </location>
</feature>
<comment type="caution">
    <text evidence="6">The sequence shown here is derived from an EMBL/GenBank/DDBJ whole genome shotgun (WGS) entry which is preliminary data.</text>
</comment>
<proteinExistence type="inferred from homology"/>